<feature type="transmembrane region" description="Helical" evidence="7">
    <location>
        <begin position="239"/>
        <end position="257"/>
    </location>
</feature>
<feature type="transmembrane region" description="Helical" evidence="7">
    <location>
        <begin position="278"/>
        <end position="304"/>
    </location>
</feature>
<feature type="transmembrane region" description="Helical" evidence="7">
    <location>
        <begin position="691"/>
        <end position="714"/>
    </location>
</feature>
<accession>A0ABU4HQN6</accession>
<dbReference type="RefSeq" id="WP_318597942.1">
    <property type="nucleotide sequence ID" value="NZ_JAWSTH010000036.1"/>
</dbReference>
<evidence type="ECO:0000256" key="5">
    <source>
        <dbReference type="ARBA" id="ARBA00023136"/>
    </source>
</evidence>
<feature type="transmembrane region" description="Helical" evidence="7">
    <location>
        <begin position="575"/>
        <end position="593"/>
    </location>
</feature>
<dbReference type="Proteomes" id="UP001284601">
    <property type="component" value="Unassembled WGS sequence"/>
</dbReference>
<keyword evidence="2" id="KW-1003">Cell membrane</keyword>
<name>A0ABU4HQN6_9ACTN</name>
<dbReference type="EMBL" id="JAWSTH010000036">
    <property type="protein sequence ID" value="MDW5595606.1"/>
    <property type="molecule type" value="Genomic_DNA"/>
</dbReference>
<sequence length="761" mass="78940">MKLANIAARAGRWSVRHRRRAILGWIALVVLLTVAGGSVGMSTLSVTEKGLGESGRAEQTLNDNDFTRPAQERILIESATTRAGQPAFDAGVDQLVDGLRALPSVAAVSSPLEPGGAALLARDGHAALVQFELKGSIDDGAETVVPSLALLARAQEAHPELRISQAGDGSIDKAITDQTTKDFRRAELSAVPLTLAVLAIAFGALVAALVPVALGLSAVAAAIGLLSLLSHGVPFEENVNSIVLLVGLAVGVDYALFYQRRAREERDAGRGETAAIEAAAATSGHAVLVSGLTIVAAVAGMFLAESPYYRSFAAGIIVVVVLAMVGSLTVLPALLAWLGDRVDRGRLPLERIAFVRARRARRIERAATGAPTGITPRVVDVVLRKPLVSALLALTLLLALAAPAVFGLRLADHGTNALPQQLAVTQAAERINAAFPGGDVPATVVVTGGDLRDGARADALAAFESVLRADDRIGSPVVTELNDAGETARIAVPLRGAGNDEQSEQGLDALREELIPATLERAGLRADVAGATAASADQRADTVGRGPLIVGLVLLLSFVVLTVSFRSLVVALKAVVLNVLSIAAAFGVLVLVFQEGWGHELLGFTPDGSITTWLPVFMFLLLFGLSMDYHVFILSRIREAVDGGMSTPDAVRYGLTKTAGVVTSAAVVMVAVFGIFATLSQLDVKQIGVGLAAAVLIDATIVRIVLLPAAMVLLGERNWWLPRPLARFLPAPAPIALPGETGTPGANPGPTAVPEPAGAHV</sequence>
<protein>
    <submittedName>
        <fullName evidence="9">MMPL family transporter</fullName>
    </submittedName>
</protein>
<feature type="domain" description="SSD" evidence="8">
    <location>
        <begin position="208"/>
        <end position="337"/>
    </location>
</feature>
<evidence type="ECO:0000256" key="2">
    <source>
        <dbReference type="ARBA" id="ARBA00022475"/>
    </source>
</evidence>
<keyword evidence="5 7" id="KW-0472">Membrane</keyword>
<dbReference type="PANTHER" id="PTHR33406:SF13">
    <property type="entry name" value="MEMBRANE PROTEIN YDFJ"/>
    <property type="match status" value="1"/>
</dbReference>
<dbReference type="Gene3D" id="1.20.1640.10">
    <property type="entry name" value="Multidrug efflux transporter AcrB transmembrane domain"/>
    <property type="match status" value="2"/>
</dbReference>
<dbReference type="InterPro" id="IPR050545">
    <property type="entry name" value="Mycobact_MmpL"/>
</dbReference>
<evidence type="ECO:0000313" key="9">
    <source>
        <dbReference type="EMBL" id="MDW5595606.1"/>
    </source>
</evidence>
<keyword evidence="10" id="KW-1185">Reference proteome</keyword>
<feature type="transmembrane region" description="Helical" evidence="7">
    <location>
        <begin position="548"/>
        <end position="568"/>
    </location>
</feature>
<feature type="transmembrane region" description="Helical" evidence="7">
    <location>
        <begin position="188"/>
        <end position="207"/>
    </location>
</feature>
<evidence type="ECO:0000256" key="1">
    <source>
        <dbReference type="ARBA" id="ARBA00004651"/>
    </source>
</evidence>
<evidence type="ECO:0000256" key="7">
    <source>
        <dbReference type="SAM" id="Phobius"/>
    </source>
</evidence>
<feature type="transmembrane region" description="Helical" evidence="7">
    <location>
        <begin position="655"/>
        <end position="679"/>
    </location>
</feature>
<evidence type="ECO:0000256" key="3">
    <source>
        <dbReference type="ARBA" id="ARBA00022692"/>
    </source>
</evidence>
<feature type="transmembrane region" description="Helical" evidence="7">
    <location>
        <begin position="214"/>
        <end position="233"/>
    </location>
</feature>
<dbReference type="InterPro" id="IPR000731">
    <property type="entry name" value="SSD"/>
</dbReference>
<comment type="subcellular location">
    <subcellularLocation>
        <location evidence="1">Cell membrane</location>
        <topology evidence="1">Multi-pass membrane protein</topology>
    </subcellularLocation>
</comment>
<dbReference type="InterPro" id="IPR004869">
    <property type="entry name" value="MMPL_dom"/>
</dbReference>
<dbReference type="SUPFAM" id="SSF82866">
    <property type="entry name" value="Multidrug efflux transporter AcrB transmembrane domain"/>
    <property type="match status" value="2"/>
</dbReference>
<evidence type="ECO:0000256" key="6">
    <source>
        <dbReference type="SAM" id="MobiDB-lite"/>
    </source>
</evidence>
<feature type="transmembrane region" description="Helical" evidence="7">
    <location>
        <begin position="316"/>
        <end position="338"/>
    </location>
</feature>
<comment type="caution">
    <text evidence="9">The sequence shown here is derived from an EMBL/GenBank/DDBJ whole genome shotgun (WGS) entry which is preliminary data.</text>
</comment>
<reference evidence="10" key="1">
    <citation type="submission" date="2023-07" db="EMBL/GenBank/DDBJ databases">
        <title>Conexibacter stalactiti sp. nov., isolated from stalactites in a lava cave and emended description of the genus Conexibacter.</title>
        <authorList>
            <person name="Lee S.D."/>
        </authorList>
    </citation>
    <scope>NUCLEOTIDE SEQUENCE [LARGE SCALE GENOMIC DNA]</scope>
    <source>
        <strain evidence="10">KCTC 39840</strain>
    </source>
</reference>
<feature type="transmembrane region" description="Helical" evidence="7">
    <location>
        <begin position="387"/>
        <end position="406"/>
    </location>
</feature>
<dbReference type="PROSITE" id="PS50156">
    <property type="entry name" value="SSD"/>
    <property type="match status" value="1"/>
</dbReference>
<dbReference type="Pfam" id="PF03176">
    <property type="entry name" value="MMPL"/>
    <property type="match status" value="2"/>
</dbReference>
<gene>
    <name evidence="9" type="ORF">R7226_14750</name>
</gene>
<evidence type="ECO:0000313" key="10">
    <source>
        <dbReference type="Proteomes" id="UP001284601"/>
    </source>
</evidence>
<evidence type="ECO:0000256" key="4">
    <source>
        <dbReference type="ARBA" id="ARBA00022989"/>
    </source>
</evidence>
<evidence type="ECO:0000259" key="8">
    <source>
        <dbReference type="PROSITE" id="PS50156"/>
    </source>
</evidence>
<feature type="region of interest" description="Disordered" evidence="6">
    <location>
        <begin position="739"/>
        <end position="761"/>
    </location>
</feature>
<feature type="transmembrane region" description="Helical" evidence="7">
    <location>
        <begin position="613"/>
        <end position="634"/>
    </location>
</feature>
<proteinExistence type="predicted"/>
<organism evidence="9 10">
    <name type="scientific">Conexibacter stalactiti</name>
    <dbReference type="NCBI Taxonomy" id="1940611"/>
    <lineage>
        <taxon>Bacteria</taxon>
        <taxon>Bacillati</taxon>
        <taxon>Actinomycetota</taxon>
        <taxon>Thermoleophilia</taxon>
        <taxon>Solirubrobacterales</taxon>
        <taxon>Conexibacteraceae</taxon>
        <taxon>Conexibacter</taxon>
    </lineage>
</organism>
<keyword evidence="3 7" id="KW-0812">Transmembrane</keyword>
<dbReference type="PANTHER" id="PTHR33406">
    <property type="entry name" value="MEMBRANE PROTEIN MJ1562-RELATED"/>
    <property type="match status" value="1"/>
</dbReference>
<keyword evidence="4 7" id="KW-1133">Transmembrane helix</keyword>